<sequence length="239" mass="26467">MDHFRIGPDLNIDSLRAEFASQGRVRIRGFLAEEAVRQLADHLAARSDWRQMINSGPKLFELDREIRSSMTPARLSALDQAVHDGARAGFQHRYEAVRVPDEMAAREAAEDMLSRFVRFMASKTTLELVQQVTGISDIDFADGQATGYASGDFLTEHDDAVAGKNRRAAYVFGLTPKWRPSWGGLLLFHQGDRVSGWSPGFNTLDLFAVPQPHSVTMVTPAAAGRRHAVTGWLRAMSGN</sequence>
<dbReference type="PANTHER" id="PTHR12117:SF0">
    <property type="entry name" value="PROLYL 3-HYDROXYLASE OGFOD1"/>
    <property type="match status" value="1"/>
</dbReference>
<feature type="domain" description="Prolyl 3,4-dihydroxylase TPA1/OFD1 N-terminal" evidence="1">
    <location>
        <begin position="144"/>
        <end position="234"/>
    </location>
</feature>
<proteinExistence type="predicted"/>
<dbReference type="Proteomes" id="UP001157910">
    <property type="component" value="Unassembled WGS sequence"/>
</dbReference>
<accession>A0ABY1PZU1</accession>
<evidence type="ECO:0000259" key="1">
    <source>
        <dbReference type="Pfam" id="PF13661"/>
    </source>
</evidence>
<evidence type="ECO:0000313" key="2">
    <source>
        <dbReference type="EMBL" id="SMP53736.1"/>
    </source>
</evidence>
<comment type="caution">
    <text evidence="2">The sequence shown here is derived from an EMBL/GenBank/DDBJ whole genome shotgun (WGS) entry which is preliminary data.</text>
</comment>
<gene>
    <name evidence="2" type="ORF">SAMN06296065_101469</name>
</gene>
<dbReference type="Pfam" id="PF13661">
    <property type="entry name" value="2OG-FeII_Oxy_4"/>
    <property type="match status" value="1"/>
</dbReference>
<reference evidence="2 3" key="1">
    <citation type="submission" date="2017-05" db="EMBL/GenBank/DDBJ databases">
        <authorList>
            <person name="Varghese N."/>
            <person name="Submissions S."/>
        </authorList>
    </citation>
    <scope>NUCLEOTIDE SEQUENCE [LARGE SCALE GENOMIC DNA]</scope>
    <source>
        <strain evidence="2 3">SM16</strain>
    </source>
</reference>
<keyword evidence="3" id="KW-1185">Reference proteome</keyword>
<evidence type="ECO:0000313" key="3">
    <source>
        <dbReference type="Proteomes" id="UP001157910"/>
    </source>
</evidence>
<dbReference type="Gene3D" id="2.60.120.620">
    <property type="entry name" value="q2cbj1_9rhob like domain"/>
    <property type="match status" value="1"/>
</dbReference>
<dbReference type="InterPro" id="IPR051842">
    <property type="entry name" value="uS12_prolyl_hydroxylase"/>
</dbReference>
<organism evidence="2 3">
    <name type="scientific">Novosphingobium panipatense</name>
    <dbReference type="NCBI Taxonomy" id="428991"/>
    <lineage>
        <taxon>Bacteria</taxon>
        <taxon>Pseudomonadati</taxon>
        <taxon>Pseudomonadota</taxon>
        <taxon>Alphaproteobacteria</taxon>
        <taxon>Sphingomonadales</taxon>
        <taxon>Sphingomonadaceae</taxon>
        <taxon>Novosphingobium</taxon>
    </lineage>
</organism>
<dbReference type="InterPro" id="IPR039558">
    <property type="entry name" value="TPA1/OFD1_N"/>
</dbReference>
<dbReference type="PANTHER" id="PTHR12117">
    <property type="entry name" value="HISTONE ACETYLTRANSFERASE COMPLEX"/>
    <property type="match status" value="1"/>
</dbReference>
<protein>
    <submittedName>
        <fullName evidence="2">Proline 4-hydroxylase (Includes Rps23 Pro-64 3,4-dihydroxylase Tpa1), contains SM-20 domain</fullName>
    </submittedName>
</protein>
<dbReference type="RefSeq" id="WP_379502188.1">
    <property type="nucleotide sequence ID" value="NZ_JBHRTZ010000001.1"/>
</dbReference>
<name>A0ABY1PZU1_9SPHN</name>
<dbReference type="EMBL" id="FXUI01000001">
    <property type="protein sequence ID" value="SMP53736.1"/>
    <property type="molecule type" value="Genomic_DNA"/>
</dbReference>